<gene>
    <name evidence="8" type="ordered locus">XALc_2702</name>
</gene>
<evidence type="ECO:0000256" key="1">
    <source>
        <dbReference type="ARBA" id="ARBA00004141"/>
    </source>
</evidence>
<evidence type="ECO:0000259" key="7">
    <source>
        <dbReference type="Pfam" id="PF04138"/>
    </source>
</evidence>
<keyword evidence="3 6" id="KW-0812">Transmembrane</keyword>
<dbReference type="GO" id="GO:0000271">
    <property type="term" value="P:polysaccharide biosynthetic process"/>
    <property type="evidence" value="ECO:0007669"/>
    <property type="project" value="InterPro"/>
</dbReference>
<dbReference type="RefSeq" id="WP_012917172.1">
    <property type="nucleotide sequence ID" value="NC_013722.1"/>
</dbReference>
<feature type="transmembrane region" description="Helical" evidence="6">
    <location>
        <begin position="78"/>
        <end position="106"/>
    </location>
</feature>
<reference evidence="8 9" key="1">
    <citation type="journal article" date="2009" name="BMC Genomics">
        <title>The complete genome sequence of Xanthomonas albilineans provides new insights into the reductive genome evolution of the xylem-limited Xanthomonadaceae.</title>
        <authorList>
            <person name="Pieretti I."/>
            <person name="Royer M."/>
            <person name="Barbe V."/>
            <person name="Carrere S."/>
            <person name="Koebnik R."/>
            <person name="Cociancich S."/>
            <person name="Couloux A."/>
            <person name="Darrasse A."/>
            <person name="Gouzy J."/>
            <person name="Jacques M.A."/>
            <person name="Lauber E."/>
            <person name="Manceau C."/>
            <person name="Mangenot S."/>
            <person name="Poussier S."/>
            <person name="Segurens B."/>
            <person name="Szurek B."/>
            <person name="Verdier V."/>
            <person name="Arlat M."/>
            <person name="Rott P."/>
        </authorList>
    </citation>
    <scope>NUCLEOTIDE SEQUENCE [LARGE SCALE GENOMIC DNA]</scope>
    <source>
        <strain evidence="9">GPE PC73 / CFBP 7063</strain>
    </source>
</reference>
<dbReference type="InterPro" id="IPR007267">
    <property type="entry name" value="GtrA_DPMS_TM"/>
</dbReference>
<keyword evidence="4 6" id="KW-1133">Transmembrane helix</keyword>
<feature type="transmembrane region" description="Helical" evidence="6">
    <location>
        <begin position="46"/>
        <end position="66"/>
    </location>
</feature>
<dbReference type="GeneID" id="57878008"/>
<dbReference type="PANTHER" id="PTHR38459">
    <property type="entry name" value="PROPHAGE BACTOPRENOL-LINKED GLUCOSE TRANSLOCASE HOMOLOG"/>
    <property type="match status" value="1"/>
</dbReference>
<dbReference type="PANTHER" id="PTHR38459:SF1">
    <property type="entry name" value="PROPHAGE BACTOPRENOL-LINKED GLUCOSE TRANSLOCASE HOMOLOG"/>
    <property type="match status" value="1"/>
</dbReference>
<dbReference type="PATRIC" id="fig|29447.3.peg.2664"/>
<dbReference type="KEGG" id="xal:XALC_2702"/>
<dbReference type="STRING" id="380358.XALC_2702"/>
<accession>D2UFL8</accession>
<dbReference type="EMBL" id="FP565176">
    <property type="protein sequence ID" value="CBA17179.1"/>
    <property type="molecule type" value="Genomic_DNA"/>
</dbReference>
<keyword evidence="9" id="KW-1185">Reference proteome</keyword>
<comment type="subcellular location">
    <subcellularLocation>
        <location evidence="1">Membrane</location>
        <topology evidence="1">Multi-pass membrane protein</topology>
    </subcellularLocation>
</comment>
<evidence type="ECO:0000313" key="8">
    <source>
        <dbReference type="EMBL" id="CBA17179.1"/>
    </source>
</evidence>
<proteinExistence type="inferred from homology"/>
<dbReference type="Pfam" id="PF04138">
    <property type="entry name" value="GtrA_DPMS_TM"/>
    <property type="match status" value="1"/>
</dbReference>
<evidence type="ECO:0000256" key="2">
    <source>
        <dbReference type="ARBA" id="ARBA00009399"/>
    </source>
</evidence>
<evidence type="ECO:0000256" key="6">
    <source>
        <dbReference type="SAM" id="Phobius"/>
    </source>
</evidence>
<dbReference type="OrthoDB" id="9154502at2"/>
<keyword evidence="5 6" id="KW-0472">Membrane</keyword>
<sequence length="140" mass="15438">MKILRTTIADPRLRQFILYAMCGGTGVMVDLSLYTLLIWLHVNYQAANAIGYAAGTLISFALNRHFTFQAYDKTLQRLSLFFAAALVGYLASSALLWILVGVLGWAPLPAKLATLFFVLILQFSLNRAITFKASTGKSSK</sequence>
<evidence type="ECO:0000256" key="4">
    <source>
        <dbReference type="ARBA" id="ARBA00022989"/>
    </source>
</evidence>
<protein>
    <submittedName>
        <fullName evidence="8">Putative membrane protein involved in synthesis of cell surface polysaccharides</fullName>
    </submittedName>
</protein>
<dbReference type="AlphaFoldDB" id="D2UFL8"/>
<organism evidence="8 9">
    <name type="scientific">Xanthomonas albilineans (strain GPE PC73 / CFBP 7063)</name>
    <dbReference type="NCBI Taxonomy" id="380358"/>
    <lineage>
        <taxon>Bacteria</taxon>
        <taxon>Pseudomonadati</taxon>
        <taxon>Pseudomonadota</taxon>
        <taxon>Gammaproteobacteria</taxon>
        <taxon>Lysobacterales</taxon>
        <taxon>Lysobacteraceae</taxon>
        <taxon>Xanthomonas</taxon>
    </lineage>
</organism>
<evidence type="ECO:0000256" key="5">
    <source>
        <dbReference type="ARBA" id="ARBA00023136"/>
    </source>
</evidence>
<dbReference type="Proteomes" id="UP000001890">
    <property type="component" value="Chromosome"/>
</dbReference>
<comment type="similarity">
    <text evidence="2">Belongs to the GtrA family.</text>
</comment>
<dbReference type="InterPro" id="IPR051401">
    <property type="entry name" value="GtrA_CellWall_Glycosyl"/>
</dbReference>
<feature type="transmembrane region" description="Helical" evidence="6">
    <location>
        <begin position="16"/>
        <end position="40"/>
    </location>
</feature>
<evidence type="ECO:0000313" key="9">
    <source>
        <dbReference type="Proteomes" id="UP000001890"/>
    </source>
</evidence>
<feature type="transmembrane region" description="Helical" evidence="6">
    <location>
        <begin position="112"/>
        <end position="130"/>
    </location>
</feature>
<name>D2UFL8_XANAP</name>
<evidence type="ECO:0000256" key="3">
    <source>
        <dbReference type="ARBA" id="ARBA00022692"/>
    </source>
</evidence>
<dbReference type="eggNOG" id="COG2246">
    <property type="taxonomic scope" value="Bacteria"/>
</dbReference>
<feature type="domain" description="GtrA/DPMS transmembrane" evidence="7">
    <location>
        <begin position="19"/>
        <end position="131"/>
    </location>
</feature>
<dbReference type="GO" id="GO:0005886">
    <property type="term" value="C:plasma membrane"/>
    <property type="evidence" value="ECO:0007669"/>
    <property type="project" value="TreeGrafter"/>
</dbReference>